<feature type="transmembrane region" description="Helical" evidence="7">
    <location>
        <begin position="451"/>
        <end position="469"/>
    </location>
</feature>
<comment type="caution">
    <text evidence="9">The sequence shown here is derived from an EMBL/GenBank/DDBJ whole genome shotgun (WGS) entry which is preliminary data.</text>
</comment>
<dbReference type="PROSITE" id="PS01271">
    <property type="entry name" value="NA_SULFATE"/>
    <property type="match status" value="1"/>
</dbReference>
<feature type="domain" description="RCK C-terminal" evidence="8">
    <location>
        <begin position="214"/>
        <end position="299"/>
    </location>
</feature>
<feature type="transmembrane region" description="Helical" evidence="7">
    <location>
        <begin position="33"/>
        <end position="50"/>
    </location>
</feature>
<dbReference type="PROSITE" id="PS51202">
    <property type="entry name" value="RCK_C"/>
    <property type="match status" value="2"/>
</dbReference>
<keyword evidence="6 7" id="KW-0472">Membrane</keyword>
<feature type="transmembrane region" description="Helical" evidence="7">
    <location>
        <begin position="109"/>
        <end position="128"/>
    </location>
</feature>
<feature type="transmembrane region" description="Helical" evidence="7">
    <location>
        <begin position="406"/>
        <end position="439"/>
    </location>
</feature>
<evidence type="ECO:0000256" key="5">
    <source>
        <dbReference type="ARBA" id="ARBA00022989"/>
    </source>
</evidence>
<gene>
    <name evidence="9" type="ORF">K3177_00720</name>
</gene>
<dbReference type="InterPro" id="IPR004680">
    <property type="entry name" value="Cit_transptr-like_dom"/>
</dbReference>
<dbReference type="Proteomes" id="UP000776651">
    <property type="component" value="Unassembled WGS sequence"/>
</dbReference>
<feature type="transmembrane region" description="Helical" evidence="7">
    <location>
        <begin position="481"/>
        <end position="501"/>
    </location>
</feature>
<keyword evidence="10" id="KW-1185">Reference proteome</keyword>
<sequence length="594" mass="62727">MLGTFLTDYSAWIGLGLLVGLFILFATERFPPVTVAVGGAAVMLVLGYLPRSEMEQVFANPAPITIAAMFILSGALIRTGVVEALASIAERRTERHPRRSITELFGGTFLASSLVNNTPVVIILVPVIRKIAGLAGSTASRLLIPLSYLSILGGTLTLIGTSTNLLVDGVAQRSGQPPFGIFELTGVGLVAALTGTLFLLVSGRFLLPNRPDAADRDSGRPLEERYLTQLRVTQDDKDIGKAYGDLSQFGRSGLRLVGLERGGAILRSDLDELIVEEGDIMQIAADQAEMLSLAAGRGSELGLSARAAPASDENRIVEAAISPSHPTLGRKLSEVPFLTKTGARILGLSRARHFPGPTLSDARIRAADHLLIEGSPASIAAIENNINLINISTPDTRPFRRLRAPIAVVTMMGIIVLAALGVWTIELLAITGVAIVLLSRCIDPEEAWRSIDGNVIVLIFGMLAVGLGLESAGTVDLIVDAALPLLANLSPLYLLLAIYLLTSVLTETVTNNAVAVIMTPIVLALATDLGVEPRPLLFAVMFAASASFATPVGYQTNTIVYAAGNYRFADFLKIGAPMNVVVGLATCLAINAMV</sequence>
<feature type="domain" description="RCK C-terminal" evidence="8">
    <location>
        <begin position="304"/>
        <end position="388"/>
    </location>
</feature>
<dbReference type="PANTHER" id="PTHR43652:SF2">
    <property type="entry name" value="BASIC AMINO ACID ANTIPORTER YFCC-RELATED"/>
    <property type="match status" value="1"/>
</dbReference>
<dbReference type="InterPro" id="IPR031312">
    <property type="entry name" value="Na/sul_symport_CS"/>
</dbReference>
<accession>A0ABS7JED6</accession>
<keyword evidence="4" id="KW-0677">Repeat</keyword>
<evidence type="ECO:0000256" key="3">
    <source>
        <dbReference type="ARBA" id="ARBA00022692"/>
    </source>
</evidence>
<dbReference type="RefSeq" id="WP_221596372.1">
    <property type="nucleotide sequence ID" value="NZ_JAIGNQ010000001.1"/>
</dbReference>
<keyword evidence="3 7" id="KW-0812">Transmembrane</keyword>
<dbReference type="InterPro" id="IPR036721">
    <property type="entry name" value="RCK_C_sf"/>
</dbReference>
<evidence type="ECO:0000313" key="10">
    <source>
        <dbReference type="Proteomes" id="UP000776651"/>
    </source>
</evidence>
<dbReference type="Pfam" id="PF02080">
    <property type="entry name" value="TrkA_C"/>
    <property type="match status" value="1"/>
</dbReference>
<feature type="transmembrane region" description="Helical" evidence="7">
    <location>
        <begin position="513"/>
        <end position="531"/>
    </location>
</feature>
<dbReference type="EMBL" id="JAIGNQ010000001">
    <property type="protein sequence ID" value="MBX7487025.1"/>
    <property type="molecule type" value="Genomic_DNA"/>
</dbReference>
<protein>
    <submittedName>
        <fullName evidence="9">SLC13 family permease</fullName>
    </submittedName>
</protein>
<dbReference type="Gene3D" id="3.30.70.1450">
    <property type="entry name" value="Regulator of K+ conductance, C-terminal domain"/>
    <property type="match status" value="1"/>
</dbReference>
<evidence type="ECO:0000313" key="9">
    <source>
        <dbReference type="EMBL" id="MBX7487025.1"/>
    </source>
</evidence>
<feature type="transmembrane region" description="Helical" evidence="7">
    <location>
        <begin position="536"/>
        <end position="554"/>
    </location>
</feature>
<keyword evidence="2" id="KW-0813">Transport</keyword>
<evidence type="ECO:0000256" key="6">
    <source>
        <dbReference type="ARBA" id="ARBA00023136"/>
    </source>
</evidence>
<evidence type="ECO:0000256" key="4">
    <source>
        <dbReference type="ARBA" id="ARBA00022737"/>
    </source>
</evidence>
<feature type="transmembrane region" description="Helical" evidence="7">
    <location>
        <begin position="179"/>
        <end position="201"/>
    </location>
</feature>
<dbReference type="InterPro" id="IPR006037">
    <property type="entry name" value="RCK_C"/>
</dbReference>
<name>A0ABS7JED6_9SPHN</name>
<feature type="transmembrane region" description="Helical" evidence="7">
    <location>
        <begin position="140"/>
        <end position="159"/>
    </location>
</feature>
<proteinExistence type="predicted"/>
<dbReference type="PANTHER" id="PTHR43652">
    <property type="entry name" value="BASIC AMINO ACID ANTIPORTER YFCC-RELATED"/>
    <property type="match status" value="1"/>
</dbReference>
<organism evidence="9 10">
    <name type="scientific">Qipengyuania pacifica</name>
    <dbReference type="NCBI Taxonomy" id="2860199"/>
    <lineage>
        <taxon>Bacteria</taxon>
        <taxon>Pseudomonadati</taxon>
        <taxon>Pseudomonadota</taxon>
        <taxon>Alphaproteobacteria</taxon>
        <taxon>Sphingomonadales</taxon>
        <taxon>Erythrobacteraceae</taxon>
        <taxon>Qipengyuania</taxon>
    </lineage>
</organism>
<feature type="transmembrane region" description="Helical" evidence="7">
    <location>
        <begin position="574"/>
        <end position="593"/>
    </location>
</feature>
<feature type="transmembrane region" description="Helical" evidence="7">
    <location>
        <begin position="9"/>
        <end position="27"/>
    </location>
</feature>
<reference evidence="9 10" key="1">
    <citation type="submission" date="2021-08" db="EMBL/GenBank/DDBJ databases">
        <title>Comparative Genomics Analysis of the Genus Qipengyuania Reveals Extensive Genetic Diversity and Metabolic Versatility, Including the Description of Fifteen Novel Species.</title>
        <authorList>
            <person name="Liu Y."/>
        </authorList>
    </citation>
    <scope>NUCLEOTIDE SEQUENCE [LARGE SCALE GENOMIC DNA]</scope>
    <source>
        <strain evidence="9 10">GH25</strain>
    </source>
</reference>
<evidence type="ECO:0000259" key="8">
    <source>
        <dbReference type="PROSITE" id="PS51202"/>
    </source>
</evidence>
<feature type="transmembrane region" description="Helical" evidence="7">
    <location>
        <begin position="62"/>
        <end position="89"/>
    </location>
</feature>
<dbReference type="SUPFAM" id="SSF116726">
    <property type="entry name" value="TrkA C-terminal domain-like"/>
    <property type="match status" value="2"/>
</dbReference>
<evidence type="ECO:0000256" key="1">
    <source>
        <dbReference type="ARBA" id="ARBA00004141"/>
    </source>
</evidence>
<evidence type="ECO:0000256" key="7">
    <source>
        <dbReference type="SAM" id="Phobius"/>
    </source>
</evidence>
<comment type="subcellular location">
    <subcellularLocation>
        <location evidence="1">Membrane</location>
        <topology evidence="1">Multi-pass membrane protein</topology>
    </subcellularLocation>
</comment>
<evidence type="ECO:0000256" key="2">
    <source>
        <dbReference type="ARBA" id="ARBA00022448"/>
    </source>
</evidence>
<dbReference type="Pfam" id="PF03600">
    <property type="entry name" value="CitMHS"/>
    <property type="match status" value="1"/>
</dbReference>
<dbReference type="InterPro" id="IPR051679">
    <property type="entry name" value="DASS-Related_Transporters"/>
</dbReference>
<keyword evidence="5 7" id="KW-1133">Transmembrane helix</keyword>